<evidence type="ECO:0000256" key="1">
    <source>
        <dbReference type="SAM" id="Phobius"/>
    </source>
</evidence>
<evidence type="ECO:0000256" key="2">
    <source>
        <dbReference type="SAM" id="SignalP"/>
    </source>
</evidence>
<evidence type="ECO:0000313" key="4">
    <source>
        <dbReference type="EMBL" id="KAK4461888.1"/>
    </source>
</evidence>
<reference evidence="4" key="1">
    <citation type="journal article" date="2023" name="Mol. Phylogenet. Evol.">
        <title>Genome-scale phylogeny and comparative genomics of the fungal order Sordariales.</title>
        <authorList>
            <person name="Hensen N."/>
            <person name="Bonometti L."/>
            <person name="Westerberg I."/>
            <person name="Brannstrom I.O."/>
            <person name="Guillou S."/>
            <person name="Cros-Aarteil S."/>
            <person name="Calhoun S."/>
            <person name="Haridas S."/>
            <person name="Kuo A."/>
            <person name="Mondo S."/>
            <person name="Pangilinan J."/>
            <person name="Riley R."/>
            <person name="LaButti K."/>
            <person name="Andreopoulos B."/>
            <person name="Lipzen A."/>
            <person name="Chen C."/>
            <person name="Yan M."/>
            <person name="Daum C."/>
            <person name="Ng V."/>
            <person name="Clum A."/>
            <person name="Steindorff A."/>
            <person name="Ohm R.A."/>
            <person name="Martin F."/>
            <person name="Silar P."/>
            <person name="Natvig D.O."/>
            <person name="Lalanne C."/>
            <person name="Gautier V."/>
            <person name="Ament-Velasquez S.L."/>
            <person name="Kruys A."/>
            <person name="Hutchinson M.I."/>
            <person name="Powell A.J."/>
            <person name="Barry K."/>
            <person name="Miller A.N."/>
            <person name="Grigoriev I.V."/>
            <person name="Debuchy R."/>
            <person name="Gladieux P."/>
            <person name="Hiltunen Thoren M."/>
            <person name="Johannesson H."/>
        </authorList>
    </citation>
    <scope>NUCLEOTIDE SEQUENCE</scope>
    <source>
        <strain evidence="4">PSN324</strain>
    </source>
</reference>
<dbReference type="Gene3D" id="3.40.50.410">
    <property type="entry name" value="von Willebrand factor, type A domain"/>
    <property type="match status" value="1"/>
</dbReference>
<comment type="caution">
    <text evidence="4">The sequence shown here is derived from an EMBL/GenBank/DDBJ whole genome shotgun (WGS) entry which is preliminary data.</text>
</comment>
<keyword evidence="1" id="KW-0812">Transmembrane</keyword>
<dbReference type="InterPro" id="IPR002035">
    <property type="entry name" value="VWF_A"/>
</dbReference>
<dbReference type="CDD" id="cd00198">
    <property type="entry name" value="vWFA"/>
    <property type="match status" value="1"/>
</dbReference>
<name>A0AAV9HNH9_9PEZI</name>
<dbReference type="EMBL" id="MU864981">
    <property type="protein sequence ID" value="KAK4461888.1"/>
    <property type="molecule type" value="Genomic_DNA"/>
</dbReference>
<feature type="domain" description="VWFA" evidence="3">
    <location>
        <begin position="50"/>
        <end position="186"/>
    </location>
</feature>
<dbReference type="PROSITE" id="PS50234">
    <property type="entry name" value="VWFA"/>
    <property type="match status" value="1"/>
</dbReference>
<dbReference type="AlphaFoldDB" id="A0AAV9HNH9"/>
<dbReference type="Proteomes" id="UP001321749">
    <property type="component" value="Unassembled WGS sequence"/>
</dbReference>
<dbReference type="InterPro" id="IPR036465">
    <property type="entry name" value="vWFA_dom_sf"/>
</dbReference>
<proteinExistence type="predicted"/>
<sequence length="422" mass="42971">MRAISVLVPAVFAAVAIANTVPLPLHQLQKRAELETCSDLTVSNNNGNRKVVIVIDSSGSMSTADRSNLRLSAARALNDFLIANSEAKGGKKADQVAVVGFGSSAYTVFGPGDPGNPDANAAISGITIGGGTYIAGGMYEAMDHIAAMNGETKDRSAIVVFTDGADSDTPRLVNAISNATSQGIRVSFGYLDRTASAQPTAVLHALRESKGVYATITVAAGSQNFVNYVLLNGLTSQDNPQGAGDRLLAGLATTQFISGSNPITLKYSAEKGEAANFTVVSFTNDRLTVEAKIGGQTFRPVTSTASVRQFLNLTAPSGGTLEVTVSASTPPKDGLFSVSTNSNQPIKNCTVGVSGSGSSGLTAGAKAGVGIGVTFLVAGLLAGGVYAYKHLFAAASNASPPPVINNGAPSVPPPAEASPGWY</sequence>
<keyword evidence="1" id="KW-1133">Transmembrane helix</keyword>
<gene>
    <name evidence="4" type="ORF">QBC42DRAFT_177334</name>
</gene>
<accession>A0AAV9HNH9</accession>
<organism evidence="4 5">
    <name type="scientific">Cladorrhinum samala</name>
    <dbReference type="NCBI Taxonomy" id="585594"/>
    <lineage>
        <taxon>Eukaryota</taxon>
        <taxon>Fungi</taxon>
        <taxon>Dikarya</taxon>
        <taxon>Ascomycota</taxon>
        <taxon>Pezizomycotina</taxon>
        <taxon>Sordariomycetes</taxon>
        <taxon>Sordariomycetidae</taxon>
        <taxon>Sordariales</taxon>
        <taxon>Podosporaceae</taxon>
        <taxon>Cladorrhinum</taxon>
    </lineage>
</organism>
<protein>
    <submittedName>
        <fullName evidence="4">von willebrand factor type a protein</fullName>
    </submittedName>
</protein>
<keyword evidence="1" id="KW-0472">Membrane</keyword>
<feature type="signal peptide" evidence="2">
    <location>
        <begin position="1"/>
        <end position="18"/>
    </location>
</feature>
<evidence type="ECO:0000313" key="5">
    <source>
        <dbReference type="Proteomes" id="UP001321749"/>
    </source>
</evidence>
<feature type="chain" id="PRO_5043832816" evidence="2">
    <location>
        <begin position="19"/>
        <end position="422"/>
    </location>
</feature>
<keyword evidence="5" id="KW-1185">Reference proteome</keyword>
<dbReference type="SUPFAM" id="SSF53300">
    <property type="entry name" value="vWA-like"/>
    <property type="match status" value="1"/>
</dbReference>
<dbReference type="Pfam" id="PF13519">
    <property type="entry name" value="VWA_2"/>
    <property type="match status" value="1"/>
</dbReference>
<feature type="transmembrane region" description="Helical" evidence="1">
    <location>
        <begin position="367"/>
        <end position="388"/>
    </location>
</feature>
<feature type="non-terminal residue" evidence="4">
    <location>
        <position position="422"/>
    </location>
</feature>
<dbReference type="SMART" id="SM00327">
    <property type="entry name" value="VWA"/>
    <property type="match status" value="1"/>
</dbReference>
<evidence type="ECO:0000259" key="3">
    <source>
        <dbReference type="PROSITE" id="PS50234"/>
    </source>
</evidence>
<reference evidence="4" key="2">
    <citation type="submission" date="2023-06" db="EMBL/GenBank/DDBJ databases">
        <authorList>
            <consortium name="Lawrence Berkeley National Laboratory"/>
            <person name="Mondo S.J."/>
            <person name="Hensen N."/>
            <person name="Bonometti L."/>
            <person name="Westerberg I."/>
            <person name="Brannstrom I.O."/>
            <person name="Guillou S."/>
            <person name="Cros-Aarteil S."/>
            <person name="Calhoun S."/>
            <person name="Haridas S."/>
            <person name="Kuo A."/>
            <person name="Pangilinan J."/>
            <person name="Riley R."/>
            <person name="Labutti K."/>
            <person name="Andreopoulos B."/>
            <person name="Lipzen A."/>
            <person name="Chen C."/>
            <person name="Yanf M."/>
            <person name="Daum C."/>
            <person name="Ng V."/>
            <person name="Clum A."/>
            <person name="Steindorff A."/>
            <person name="Ohm R."/>
            <person name="Martin F."/>
            <person name="Silar P."/>
            <person name="Natvig D."/>
            <person name="Lalanne C."/>
            <person name="Gautier V."/>
            <person name="Ament-Velasquez S.L."/>
            <person name="Kruys A."/>
            <person name="Hutchinson M.I."/>
            <person name="Powell A.J."/>
            <person name="Barry K."/>
            <person name="Miller A.N."/>
            <person name="Grigoriev I.V."/>
            <person name="Debuchy R."/>
            <person name="Gladieux P."/>
            <person name="Thoren M.H."/>
            <person name="Johannesson H."/>
        </authorList>
    </citation>
    <scope>NUCLEOTIDE SEQUENCE</scope>
    <source>
        <strain evidence="4">PSN324</strain>
    </source>
</reference>
<keyword evidence="2" id="KW-0732">Signal</keyword>